<name>A0A8G1RUG5_9EURO</name>
<gene>
    <name evidence="2" type="ORF">BO72DRAFT_446277</name>
</gene>
<evidence type="ECO:0000256" key="1">
    <source>
        <dbReference type="SAM" id="Phobius"/>
    </source>
</evidence>
<keyword evidence="1" id="KW-0472">Membrane</keyword>
<dbReference type="EMBL" id="KZ824633">
    <property type="protein sequence ID" value="RAK79464.1"/>
    <property type="molecule type" value="Genomic_DNA"/>
</dbReference>
<dbReference type="AlphaFoldDB" id="A0A8G1RUG5"/>
<dbReference type="RefSeq" id="XP_040803474.1">
    <property type="nucleotide sequence ID" value="XM_040944255.1"/>
</dbReference>
<dbReference type="VEuPathDB" id="FungiDB:BO72DRAFT_446277"/>
<keyword evidence="3" id="KW-1185">Reference proteome</keyword>
<feature type="transmembrane region" description="Helical" evidence="1">
    <location>
        <begin position="33"/>
        <end position="58"/>
    </location>
</feature>
<organism evidence="2 3">
    <name type="scientific">Aspergillus fijiensis CBS 313.89</name>
    <dbReference type="NCBI Taxonomy" id="1448319"/>
    <lineage>
        <taxon>Eukaryota</taxon>
        <taxon>Fungi</taxon>
        <taxon>Dikarya</taxon>
        <taxon>Ascomycota</taxon>
        <taxon>Pezizomycotina</taxon>
        <taxon>Eurotiomycetes</taxon>
        <taxon>Eurotiomycetidae</taxon>
        <taxon>Eurotiales</taxon>
        <taxon>Aspergillaceae</taxon>
        <taxon>Aspergillus</taxon>
    </lineage>
</organism>
<keyword evidence="1" id="KW-1133">Transmembrane helix</keyword>
<dbReference type="Proteomes" id="UP000249789">
    <property type="component" value="Unassembled WGS sequence"/>
</dbReference>
<evidence type="ECO:0000313" key="2">
    <source>
        <dbReference type="EMBL" id="RAK79464.1"/>
    </source>
</evidence>
<sequence>MKGLIGMTSPVLSAIGGGAASFSRWVKRFYCPLLVLCSIFSSFQKLFVLRTYTVVILWSGL</sequence>
<keyword evidence="1" id="KW-0812">Transmembrane</keyword>
<proteinExistence type="predicted"/>
<evidence type="ECO:0000313" key="3">
    <source>
        <dbReference type="Proteomes" id="UP000249789"/>
    </source>
</evidence>
<reference evidence="2 3" key="1">
    <citation type="submission" date="2018-02" db="EMBL/GenBank/DDBJ databases">
        <title>The genomes of Aspergillus section Nigri reveals drivers in fungal speciation.</title>
        <authorList>
            <consortium name="DOE Joint Genome Institute"/>
            <person name="Vesth T.C."/>
            <person name="Nybo J."/>
            <person name="Theobald S."/>
            <person name="Brandl J."/>
            <person name="Frisvad J.C."/>
            <person name="Nielsen K.F."/>
            <person name="Lyhne E.K."/>
            <person name="Kogle M.E."/>
            <person name="Kuo A."/>
            <person name="Riley R."/>
            <person name="Clum A."/>
            <person name="Nolan M."/>
            <person name="Lipzen A."/>
            <person name="Salamov A."/>
            <person name="Henrissat B."/>
            <person name="Wiebenga A."/>
            <person name="De vries R.P."/>
            <person name="Grigoriev I.V."/>
            <person name="Mortensen U.H."/>
            <person name="Andersen M.R."/>
            <person name="Baker S.E."/>
        </authorList>
    </citation>
    <scope>NUCLEOTIDE SEQUENCE [LARGE SCALE GENOMIC DNA]</scope>
    <source>
        <strain evidence="2 3">CBS 313.89</strain>
    </source>
</reference>
<protein>
    <submittedName>
        <fullName evidence="2">Uncharacterized protein</fullName>
    </submittedName>
</protein>
<accession>A0A8G1RUG5</accession>
<dbReference type="GeneID" id="63861588"/>